<dbReference type="Pfam" id="PF14559">
    <property type="entry name" value="TPR_19"/>
    <property type="match status" value="1"/>
</dbReference>
<comment type="caution">
    <text evidence="6">The sequence shown here is derived from an EMBL/GenBank/DDBJ whole genome shotgun (WGS) entry which is preliminary data.</text>
</comment>
<feature type="transmembrane region" description="Helical" evidence="5">
    <location>
        <begin position="141"/>
        <end position="168"/>
    </location>
</feature>
<feature type="transmembrane region" description="Helical" evidence="5">
    <location>
        <begin position="262"/>
        <end position="282"/>
    </location>
</feature>
<feature type="repeat" description="TPR" evidence="3">
    <location>
        <begin position="714"/>
        <end position="747"/>
    </location>
</feature>
<dbReference type="SUPFAM" id="SSF48452">
    <property type="entry name" value="TPR-like"/>
    <property type="match status" value="1"/>
</dbReference>
<evidence type="ECO:0000256" key="4">
    <source>
        <dbReference type="SAM" id="MobiDB-lite"/>
    </source>
</evidence>
<feature type="transmembrane region" description="Helical" evidence="5">
    <location>
        <begin position="105"/>
        <end position="129"/>
    </location>
</feature>
<keyword evidence="5" id="KW-0472">Membrane</keyword>
<dbReference type="InterPro" id="IPR011990">
    <property type="entry name" value="TPR-like_helical_dom_sf"/>
</dbReference>
<dbReference type="PANTHER" id="PTHR45586">
    <property type="entry name" value="TPR REPEAT-CONTAINING PROTEIN PA4667"/>
    <property type="match status" value="1"/>
</dbReference>
<feature type="region of interest" description="Disordered" evidence="4">
    <location>
        <begin position="760"/>
        <end position="788"/>
    </location>
</feature>
<protein>
    <submittedName>
        <fullName evidence="6">Uncharacterized protein</fullName>
    </submittedName>
</protein>
<dbReference type="EMBL" id="MHWB01000004">
    <property type="protein sequence ID" value="OHB02403.1"/>
    <property type="molecule type" value="Genomic_DNA"/>
</dbReference>
<feature type="compositionally biased region" description="Acidic residues" evidence="4">
    <location>
        <begin position="772"/>
        <end position="788"/>
    </location>
</feature>
<feature type="transmembrane region" description="Helical" evidence="5">
    <location>
        <begin position="393"/>
        <end position="411"/>
    </location>
</feature>
<dbReference type="InterPro" id="IPR019734">
    <property type="entry name" value="TPR_rpt"/>
</dbReference>
<name>A0A1G2TZ06_9BACT</name>
<sequence length="788" mass="86892">MDEQIQQANNFKFGNIFRYVLVALVFILPIFFIPSTTFPLYSAKISILTTFLIALIALFLTKTLSTGTISIPKTRILVPLALFPIITLISSFFSKNIMGSIVGDVFDIGTSGSFLILTLLFFLVLFAVKGERQTVGQTLKYFIYSGIVVILHMLVRAFLASVLPVALASRIPNFLVGGAIDTAILLGTTVLGTLCLLHMTQVGKRMTYIMYATLFISMLIIGAVNFSPVIYILGIFALIYFVFIFSWSLGGQNSIIVGAKNYIPALLILAFSVILIISGGAVSRYLSNLLNVNTFEVRPNVATTFEIVKESIKVNPILGVGPNGFTQMWNLHKPIAVNTTDFWNTNFSFGSSLLTTLLSTVGILGFLSVISFIVMYVVLGFRSLFVHSDDGELNYGMVTTFFISLFLWIMTFVYVPGLSILSLAFIFSALFVSTISERGIISSREFNLFANPKANFVAVFGIVFFLLLSIAGGYFVWQRNIARNTFQKALVTASLGNIEETKLGMAKAIEMAGTDTYWRSLAEITLTELSQVLGTITNPQNISETKRVEIQTVISNSIEAARQAIALNPNNYQNWFLLGRVYESLASVGIEGSALNAKSAYLEAKNRAPNNPSIPLAFARLEVISGNAEGAKNYITESLGLKNNYTDAYFTLAQIEVANNNIPNAIKSVEVATLTDPNNHNLYFQLGLLNYNNKDFAGAIGAFEKAITLIPDYANARYFLGLSYDKINRAEDAVLQFREIQKTNPDNKEVSLILTNLEAGRDPFSNARPPIDDEPENRDELPIEEDNN</sequence>
<accession>A0A1G2TZ06</accession>
<feature type="transmembrane region" description="Helical" evidence="5">
    <location>
        <begin position="16"/>
        <end position="33"/>
    </location>
</feature>
<dbReference type="STRING" id="1802758.A3A96_00830"/>
<feature type="transmembrane region" description="Helical" evidence="5">
    <location>
        <begin position="230"/>
        <end position="250"/>
    </location>
</feature>
<dbReference type="Gene3D" id="1.25.40.10">
    <property type="entry name" value="Tetratricopeptide repeat domain"/>
    <property type="match status" value="1"/>
</dbReference>
<keyword evidence="5" id="KW-0812">Transmembrane</keyword>
<evidence type="ECO:0000256" key="1">
    <source>
        <dbReference type="ARBA" id="ARBA00022737"/>
    </source>
</evidence>
<organism evidence="6 7">
    <name type="scientific">Candidatus Zambryskibacteria bacterium RIFCSPLOWO2_01_FULL_39_39</name>
    <dbReference type="NCBI Taxonomy" id="1802758"/>
    <lineage>
        <taxon>Bacteria</taxon>
        <taxon>Candidatus Zambryskiibacteriota</taxon>
    </lineage>
</organism>
<keyword evidence="5" id="KW-1133">Transmembrane helix</keyword>
<evidence type="ECO:0000256" key="2">
    <source>
        <dbReference type="ARBA" id="ARBA00022803"/>
    </source>
</evidence>
<evidence type="ECO:0000313" key="6">
    <source>
        <dbReference type="EMBL" id="OHB02403.1"/>
    </source>
</evidence>
<proteinExistence type="predicted"/>
<feature type="transmembrane region" description="Helical" evidence="5">
    <location>
        <begin position="357"/>
        <end position="381"/>
    </location>
</feature>
<dbReference type="SMART" id="SM00028">
    <property type="entry name" value="TPR"/>
    <property type="match status" value="3"/>
</dbReference>
<dbReference type="AlphaFoldDB" id="A0A1G2TZ06"/>
<feature type="transmembrane region" description="Helical" evidence="5">
    <location>
        <begin position="417"/>
        <end position="435"/>
    </location>
</feature>
<keyword evidence="2 3" id="KW-0802">TPR repeat</keyword>
<feature type="transmembrane region" description="Helical" evidence="5">
    <location>
        <begin position="45"/>
        <end position="64"/>
    </location>
</feature>
<dbReference type="InterPro" id="IPR051012">
    <property type="entry name" value="CellSynth/LPSAsmb/PSIAsmb"/>
</dbReference>
<evidence type="ECO:0000313" key="7">
    <source>
        <dbReference type="Proteomes" id="UP000177707"/>
    </source>
</evidence>
<reference evidence="6 7" key="1">
    <citation type="journal article" date="2016" name="Nat. Commun.">
        <title>Thousands of microbial genomes shed light on interconnected biogeochemical processes in an aquifer system.</title>
        <authorList>
            <person name="Anantharaman K."/>
            <person name="Brown C.T."/>
            <person name="Hug L.A."/>
            <person name="Sharon I."/>
            <person name="Castelle C.J."/>
            <person name="Probst A.J."/>
            <person name="Thomas B.C."/>
            <person name="Singh A."/>
            <person name="Wilkins M.J."/>
            <person name="Karaoz U."/>
            <person name="Brodie E.L."/>
            <person name="Williams K.H."/>
            <person name="Hubbard S.S."/>
            <person name="Banfield J.F."/>
        </authorList>
    </citation>
    <scope>NUCLEOTIDE SEQUENCE [LARGE SCALE GENOMIC DNA]</scope>
</reference>
<gene>
    <name evidence="6" type="ORF">A3A96_00830</name>
</gene>
<evidence type="ECO:0000256" key="5">
    <source>
        <dbReference type="SAM" id="Phobius"/>
    </source>
</evidence>
<feature type="transmembrane region" description="Helical" evidence="5">
    <location>
        <begin position="174"/>
        <end position="196"/>
    </location>
</feature>
<dbReference type="PANTHER" id="PTHR45586:SF1">
    <property type="entry name" value="LIPOPOLYSACCHARIDE ASSEMBLY PROTEIN B"/>
    <property type="match status" value="1"/>
</dbReference>
<feature type="transmembrane region" description="Helical" evidence="5">
    <location>
        <begin position="76"/>
        <end position="93"/>
    </location>
</feature>
<evidence type="ECO:0000256" key="3">
    <source>
        <dbReference type="PROSITE-ProRule" id="PRU00339"/>
    </source>
</evidence>
<feature type="repeat" description="TPR" evidence="3">
    <location>
        <begin position="680"/>
        <end position="713"/>
    </location>
</feature>
<dbReference type="PROSITE" id="PS50005">
    <property type="entry name" value="TPR"/>
    <property type="match status" value="2"/>
</dbReference>
<feature type="transmembrane region" description="Helical" evidence="5">
    <location>
        <begin position="456"/>
        <end position="477"/>
    </location>
</feature>
<keyword evidence="1" id="KW-0677">Repeat</keyword>
<feature type="transmembrane region" description="Helical" evidence="5">
    <location>
        <begin position="208"/>
        <end position="224"/>
    </location>
</feature>
<dbReference type="Proteomes" id="UP000177707">
    <property type="component" value="Unassembled WGS sequence"/>
</dbReference>